<name>D7VQJ5_SPHSI</name>
<accession>D7VQJ5</accession>
<evidence type="ECO:0000259" key="1">
    <source>
        <dbReference type="Pfam" id="PF12867"/>
    </source>
</evidence>
<dbReference type="AlphaFoldDB" id="D7VQJ5"/>
<dbReference type="EMBL" id="ACHA02000012">
    <property type="protein sequence ID" value="EFK56046.1"/>
    <property type="molecule type" value="Genomic_DNA"/>
</dbReference>
<keyword evidence="3" id="KW-1185">Reference proteome</keyword>
<dbReference type="InterPro" id="IPR024775">
    <property type="entry name" value="DinB-like"/>
</dbReference>
<protein>
    <recommendedName>
        <fullName evidence="1">DinB-like domain-containing protein</fullName>
    </recommendedName>
</protein>
<dbReference type="OrthoDB" id="1439983at2"/>
<sequence>MKKATEPEVWMRGPVAGVPGLLQPVAHALLQAKEDITDAVKGIDEQSLWQRPAGVASIGFHLQHITGVIDRMFTYAQDLPLSEQQLSYLAKEGLVDPTVTLESLLLQLEVQLQSAISQLCSTDTDQLTATRYLGRKRIPTTLTGLLFHAAEHTQRHTGQLLVTARVLLCPSF</sequence>
<feature type="domain" description="DinB-like" evidence="1">
    <location>
        <begin position="31"/>
        <end position="160"/>
    </location>
</feature>
<gene>
    <name evidence="2" type="ORF">HMPREF0766_13249</name>
</gene>
<dbReference type="Proteomes" id="UP000006258">
    <property type="component" value="Unassembled WGS sequence"/>
</dbReference>
<comment type="caution">
    <text evidence="2">The sequence shown here is derived from an EMBL/GenBank/DDBJ whole genome shotgun (WGS) entry which is preliminary data.</text>
</comment>
<reference evidence="2" key="1">
    <citation type="submission" date="2010-07" db="EMBL/GenBank/DDBJ databases">
        <authorList>
            <person name="Muzny D."/>
            <person name="Qin X."/>
            <person name="Buhay C."/>
            <person name="Dugan-Rocha S."/>
            <person name="Ding Y."/>
            <person name="Chen G."/>
            <person name="Hawes A."/>
            <person name="Holder M."/>
            <person name="Jhangiani S."/>
            <person name="Johnson A."/>
            <person name="Khan Z."/>
            <person name="Li Z."/>
            <person name="Liu W."/>
            <person name="Liu X."/>
            <person name="Perez L."/>
            <person name="Shen H."/>
            <person name="Wang Q."/>
            <person name="Watt J."/>
            <person name="Xi L."/>
            <person name="Xin Y."/>
            <person name="Zhou J."/>
            <person name="Deng J."/>
            <person name="Jiang H."/>
            <person name="Liu Y."/>
            <person name="Qu J."/>
            <person name="Song X.-Z."/>
            <person name="Zhang L."/>
            <person name="Villasana D."/>
            <person name="Johnson A."/>
            <person name="Liu J."/>
            <person name="Liyanage D."/>
            <person name="Lorensuhewa L."/>
            <person name="Robinson T."/>
            <person name="Song A."/>
            <person name="Song B.-B."/>
            <person name="Dinh H."/>
            <person name="Thornton R."/>
            <person name="Coyle M."/>
            <person name="Francisco L."/>
            <person name="Jackson L."/>
            <person name="Javaid M."/>
            <person name="Korchina V."/>
            <person name="Kovar C."/>
            <person name="Mata R."/>
            <person name="Mathew T."/>
            <person name="Ngo R."/>
            <person name="Nguyen L."/>
            <person name="Nguyen N."/>
            <person name="Okwuonu G."/>
            <person name="Ongeri F."/>
            <person name="Pham C."/>
            <person name="Simmons D."/>
            <person name="Wilczek-Boney K."/>
            <person name="Hale W."/>
            <person name="Jakkamsetti A."/>
            <person name="Pham P."/>
            <person name="Ruth R."/>
            <person name="San Lucas F."/>
            <person name="Warren J."/>
            <person name="Zhang J."/>
            <person name="Zhao Z."/>
            <person name="Zhou C."/>
            <person name="Zhu D."/>
            <person name="Lee S."/>
            <person name="Bess C."/>
            <person name="Blankenburg K."/>
            <person name="Forbes L."/>
            <person name="Fu Q."/>
            <person name="Gubbala S."/>
            <person name="Hirani K."/>
            <person name="Jayaseelan J.C."/>
            <person name="Lara F."/>
            <person name="Munidasa M."/>
            <person name="Palculict T."/>
            <person name="Patil S."/>
            <person name="Pu L.-L."/>
            <person name="Saada N."/>
            <person name="Tang L."/>
            <person name="Weissenberger G."/>
            <person name="Zhu Y."/>
            <person name="Hemphill L."/>
            <person name="Shang Y."/>
            <person name="Youmans B."/>
            <person name="Ayvaz T."/>
            <person name="Ross M."/>
            <person name="Santibanez J."/>
            <person name="Aqrawi P."/>
            <person name="Gross S."/>
            <person name="Joshi V."/>
            <person name="Fowler G."/>
            <person name="Nazareth L."/>
            <person name="Reid J."/>
            <person name="Worley K."/>
            <person name="Petrosino J."/>
            <person name="Highlander S."/>
            <person name="Gibbs R."/>
        </authorList>
    </citation>
    <scope>NUCLEOTIDE SEQUENCE [LARGE SCALE GENOMIC DNA]</scope>
    <source>
        <strain evidence="2">ATCC 33861</strain>
    </source>
</reference>
<dbReference type="RefSeq" id="WP_002994341.1">
    <property type="nucleotide sequence ID" value="NZ_GL379770.1"/>
</dbReference>
<dbReference type="InterPro" id="IPR034660">
    <property type="entry name" value="DinB/YfiT-like"/>
</dbReference>
<dbReference type="STRING" id="525373.HMPREF0766_13249"/>
<dbReference type="GeneID" id="95431518"/>
<dbReference type="SUPFAM" id="SSF109854">
    <property type="entry name" value="DinB/YfiT-like putative metalloenzymes"/>
    <property type="match status" value="1"/>
</dbReference>
<dbReference type="Gene3D" id="1.20.120.450">
    <property type="entry name" value="dinb family like domain"/>
    <property type="match status" value="1"/>
</dbReference>
<proteinExistence type="predicted"/>
<organism evidence="2 3">
    <name type="scientific">Sphingobacterium spiritivorum ATCC 33861</name>
    <dbReference type="NCBI Taxonomy" id="525373"/>
    <lineage>
        <taxon>Bacteria</taxon>
        <taxon>Pseudomonadati</taxon>
        <taxon>Bacteroidota</taxon>
        <taxon>Sphingobacteriia</taxon>
        <taxon>Sphingobacteriales</taxon>
        <taxon>Sphingobacteriaceae</taxon>
        <taxon>Sphingobacterium</taxon>
    </lineage>
</organism>
<evidence type="ECO:0000313" key="3">
    <source>
        <dbReference type="Proteomes" id="UP000006258"/>
    </source>
</evidence>
<dbReference type="Pfam" id="PF12867">
    <property type="entry name" value="DinB_2"/>
    <property type="match status" value="1"/>
</dbReference>
<dbReference type="HOGENOM" id="CLU_1561020_0_0_10"/>
<dbReference type="eggNOG" id="COG2318">
    <property type="taxonomic scope" value="Bacteria"/>
</dbReference>
<evidence type="ECO:0000313" key="2">
    <source>
        <dbReference type="EMBL" id="EFK56046.1"/>
    </source>
</evidence>